<dbReference type="EMBL" id="MLJW01000240">
    <property type="protein sequence ID" value="OIQ92130.1"/>
    <property type="molecule type" value="Genomic_DNA"/>
</dbReference>
<evidence type="ECO:0008006" key="2">
    <source>
        <dbReference type="Google" id="ProtNLM"/>
    </source>
</evidence>
<protein>
    <recommendedName>
        <fullName evidence="2">Methyltransferase, TIGR04325 family</fullName>
    </recommendedName>
</protein>
<dbReference type="NCBIfam" id="TIGR04325">
    <property type="entry name" value="MTase_LIC12133"/>
    <property type="match status" value="1"/>
</dbReference>
<name>A0A1J5R9V9_9ZZZZ</name>
<gene>
    <name evidence="1" type="ORF">GALL_259670</name>
</gene>
<accession>A0A1J5R9V9</accession>
<proteinExistence type="predicted"/>
<evidence type="ECO:0000313" key="1">
    <source>
        <dbReference type="EMBL" id="OIQ92130.1"/>
    </source>
</evidence>
<comment type="caution">
    <text evidence="1">The sequence shown here is derived from an EMBL/GenBank/DDBJ whole genome shotgun (WGS) entry which is preliminary data.</text>
</comment>
<sequence>MPLATNPGTAKALKDLIRPIVPSAILRARAEREFFSEKSWYAKHLGKFDSFAEANRYIQQKNIDARGYVLDHEAWLAERTKLSTHDYPPLFWIGKLIFQNNLRTVADFGGSAGVSYYAFKNYLAFPQDLAWTVCELPEAVAAGTRITKERQEHRLTFVEDARQIASSQVFYAAGVLHYLEQTPAQLLESIGAKPEYLVLNKLPLSQKESFVTIESGGNGYYPCRIQAAPSFISELRASGYEVVDRWRCLEHRMDVGLHPELSFPHYQGFVFTRSRA</sequence>
<dbReference type="InterPro" id="IPR027612">
    <property type="entry name" value="Put_MTase_LIC12133"/>
</dbReference>
<reference evidence="1" key="1">
    <citation type="submission" date="2016-10" db="EMBL/GenBank/DDBJ databases">
        <title>Sequence of Gallionella enrichment culture.</title>
        <authorList>
            <person name="Poehlein A."/>
            <person name="Muehling M."/>
            <person name="Daniel R."/>
        </authorList>
    </citation>
    <scope>NUCLEOTIDE SEQUENCE</scope>
</reference>
<dbReference type="AlphaFoldDB" id="A0A1J5R9V9"/>
<organism evidence="1">
    <name type="scientific">mine drainage metagenome</name>
    <dbReference type="NCBI Taxonomy" id="410659"/>
    <lineage>
        <taxon>unclassified sequences</taxon>
        <taxon>metagenomes</taxon>
        <taxon>ecological metagenomes</taxon>
    </lineage>
</organism>